<gene>
    <name evidence="1" type="ORF">MW290_25480</name>
</gene>
<evidence type="ECO:0000313" key="2">
    <source>
        <dbReference type="Proteomes" id="UP001056201"/>
    </source>
</evidence>
<protein>
    <submittedName>
        <fullName evidence="1">Uncharacterized protein</fullName>
    </submittedName>
</protein>
<reference evidence="1" key="1">
    <citation type="submission" date="2022-05" db="EMBL/GenBank/DDBJ databases">
        <title>An RpoN-dependent PEP-CTERM gene is involved in floc formation of an Aquincola tertiaricarbonis strain.</title>
        <authorList>
            <person name="Qiu D."/>
            <person name="Xia M."/>
        </authorList>
    </citation>
    <scope>NUCLEOTIDE SEQUENCE</scope>
    <source>
        <strain evidence="1">RN12</strain>
    </source>
</reference>
<proteinExistence type="predicted"/>
<dbReference type="EMBL" id="CP097636">
    <property type="protein sequence ID" value="URI08923.1"/>
    <property type="molecule type" value="Genomic_DNA"/>
</dbReference>
<accession>A0ABY4S7F3</accession>
<dbReference type="Proteomes" id="UP001056201">
    <property type="component" value="Chromosome 2"/>
</dbReference>
<organism evidence="1 2">
    <name type="scientific">Aquincola tertiaricarbonis</name>
    <dbReference type="NCBI Taxonomy" id="391953"/>
    <lineage>
        <taxon>Bacteria</taxon>
        <taxon>Pseudomonadati</taxon>
        <taxon>Pseudomonadota</taxon>
        <taxon>Betaproteobacteria</taxon>
        <taxon>Burkholderiales</taxon>
        <taxon>Sphaerotilaceae</taxon>
        <taxon>Aquincola</taxon>
    </lineage>
</organism>
<keyword evidence="2" id="KW-1185">Reference proteome</keyword>
<evidence type="ECO:0000313" key="1">
    <source>
        <dbReference type="EMBL" id="URI08923.1"/>
    </source>
</evidence>
<name>A0ABY4S7F3_AQUTE</name>
<sequence length="90" mass="9721">MAEPLFRARDSAGNVVFDSRDAYAGLCVGVIDVPANAVQVYAYPDYVGRSLKVCGMWGLDAWGASVDYALGYPRVTFSASSARTYVLFIV</sequence>
<dbReference type="RefSeq" id="WP_250197141.1">
    <property type="nucleotide sequence ID" value="NZ_CP097636.1"/>
</dbReference>